<reference evidence="2" key="1">
    <citation type="submission" date="2019-07" db="EMBL/GenBank/DDBJ databases">
        <authorList>
            <person name="Dittberner H."/>
        </authorList>
    </citation>
    <scope>NUCLEOTIDE SEQUENCE [LARGE SCALE GENOMIC DNA]</scope>
</reference>
<proteinExistence type="predicted"/>
<feature type="region of interest" description="Disordered" evidence="1">
    <location>
        <begin position="1"/>
        <end position="22"/>
    </location>
</feature>
<evidence type="ECO:0000313" key="3">
    <source>
        <dbReference type="Proteomes" id="UP000489600"/>
    </source>
</evidence>
<evidence type="ECO:0000313" key="2">
    <source>
        <dbReference type="EMBL" id="VVB13253.1"/>
    </source>
</evidence>
<accession>A0A565CHT9</accession>
<keyword evidence="3" id="KW-1185">Reference proteome</keyword>
<dbReference type="Proteomes" id="UP000489600">
    <property type="component" value="Unassembled WGS sequence"/>
</dbReference>
<gene>
    <name evidence="2" type="ORF">ANE_LOCUS23697</name>
</gene>
<evidence type="ECO:0000256" key="1">
    <source>
        <dbReference type="SAM" id="MobiDB-lite"/>
    </source>
</evidence>
<dbReference type="EMBL" id="CABITT030000008">
    <property type="protein sequence ID" value="VVB13253.1"/>
    <property type="molecule type" value="Genomic_DNA"/>
</dbReference>
<protein>
    <submittedName>
        <fullName evidence="2">Uncharacterized protein</fullName>
    </submittedName>
</protein>
<comment type="caution">
    <text evidence="2">The sequence shown here is derived from an EMBL/GenBank/DDBJ whole genome shotgun (WGS) entry which is preliminary data.</text>
</comment>
<dbReference type="AlphaFoldDB" id="A0A565CHT9"/>
<name>A0A565CHT9_9BRAS</name>
<sequence>MKLQEEARAKEMVEAKKLQEGEDAKAKEKLEARKLQEEAKAKEKLEERKLVEEATLEKKNHEKNVIDESGGKEKILKQEERKLPKVVYTKIGLKTGAKSESEKVDEAVVKEADEKLDEMPHAKFTKEETC</sequence>
<organism evidence="2 3">
    <name type="scientific">Arabis nemorensis</name>
    <dbReference type="NCBI Taxonomy" id="586526"/>
    <lineage>
        <taxon>Eukaryota</taxon>
        <taxon>Viridiplantae</taxon>
        <taxon>Streptophyta</taxon>
        <taxon>Embryophyta</taxon>
        <taxon>Tracheophyta</taxon>
        <taxon>Spermatophyta</taxon>
        <taxon>Magnoliopsida</taxon>
        <taxon>eudicotyledons</taxon>
        <taxon>Gunneridae</taxon>
        <taxon>Pentapetalae</taxon>
        <taxon>rosids</taxon>
        <taxon>malvids</taxon>
        <taxon>Brassicales</taxon>
        <taxon>Brassicaceae</taxon>
        <taxon>Arabideae</taxon>
        <taxon>Arabis</taxon>
    </lineage>
</organism>